<feature type="compositionally biased region" description="Acidic residues" evidence="7">
    <location>
        <begin position="272"/>
        <end position="282"/>
    </location>
</feature>
<feature type="domain" description="C2H2-type" evidence="8">
    <location>
        <begin position="1599"/>
        <end position="1627"/>
    </location>
</feature>
<feature type="binding site" evidence="6">
    <location>
        <position position="14"/>
    </location>
    <ligand>
        <name>Zn(2+)</name>
        <dbReference type="ChEBI" id="CHEBI:29105"/>
    </ligand>
</feature>
<feature type="binding site" evidence="6">
    <location>
        <position position="105"/>
    </location>
    <ligand>
        <name>Zn(2+)</name>
        <dbReference type="ChEBI" id="CHEBI:29105"/>
    </ligand>
</feature>
<feature type="domain" description="C2H2-type" evidence="8">
    <location>
        <begin position="1299"/>
        <end position="1327"/>
    </location>
</feature>
<dbReference type="Gene3D" id="3.40.1800.20">
    <property type="match status" value="1"/>
</dbReference>
<evidence type="ECO:0000259" key="8">
    <source>
        <dbReference type="PROSITE" id="PS50157"/>
    </source>
</evidence>
<proteinExistence type="predicted"/>
<feature type="domain" description="ZAD" evidence="9">
    <location>
        <begin position="12"/>
        <end position="90"/>
    </location>
</feature>
<dbReference type="InterPro" id="IPR036236">
    <property type="entry name" value="Znf_C2H2_sf"/>
</dbReference>
<dbReference type="InterPro" id="IPR013087">
    <property type="entry name" value="Znf_C2H2_type"/>
</dbReference>
<dbReference type="GO" id="GO:0008270">
    <property type="term" value="F:zinc ion binding"/>
    <property type="evidence" value="ECO:0007669"/>
    <property type="project" value="UniProtKB-UniRule"/>
</dbReference>
<keyword evidence="4 6" id="KW-0862">Zinc</keyword>
<feature type="domain" description="C2H2-type" evidence="8">
    <location>
        <begin position="1628"/>
        <end position="1658"/>
    </location>
</feature>
<accession>A0A1Q3F0N9</accession>
<feature type="binding site" evidence="6">
    <location>
        <position position="63"/>
    </location>
    <ligand>
        <name>Zn(2+)</name>
        <dbReference type="ChEBI" id="CHEBI:29105"/>
    </ligand>
</feature>
<dbReference type="SMART" id="SM00868">
    <property type="entry name" value="zf-AD"/>
    <property type="match status" value="4"/>
</dbReference>
<feature type="domain" description="ZAD" evidence="9">
    <location>
        <begin position="100"/>
        <end position="177"/>
    </location>
</feature>
<evidence type="ECO:0000256" key="6">
    <source>
        <dbReference type="PROSITE-ProRule" id="PRU01263"/>
    </source>
</evidence>
<evidence type="ECO:0000256" key="7">
    <source>
        <dbReference type="SAM" id="MobiDB-lite"/>
    </source>
</evidence>
<feature type="compositionally biased region" description="Basic and acidic residues" evidence="7">
    <location>
        <begin position="283"/>
        <end position="293"/>
    </location>
</feature>
<dbReference type="SMART" id="SM00355">
    <property type="entry name" value="ZnF_C2H2"/>
    <property type="match status" value="29"/>
</dbReference>
<name>A0A1Q3F0N9_CULTA</name>
<feature type="domain" description="C2H2-type" evidence="8">
    <location>
        <begin position="1659"/>
        <end position="1686"/>
    </location>
</feature>
<evidence type="ECO:0000256" key="2">
    <source>
        <dbReference type="ARBA" id="ARBA00022737"/>
    </source>
</evidence>
<dbReference type="InterPro" id="IPR012934">
    <property type="entry name" value="Znf_AD"/>
</dbReference>
<feature type="binding site" evidence="6">
    <location>
        <position position="17"/>
    </location>
    <ligand>
        <name>Zn(2+)</name>
        <dbReference type="ChEBI" id="CHEBI:29105"/>
    </ligand>
</feature>
<feature type="binding site" evidence="6">
    <location>
        <position position="102"/>
    </location>
    <ligand>
        <name>Zn(2+)</name>
        <dbReference type="ChEBI" id="CHEBI:29105"/>
    </ligand>
</feature>
<sequence>MEQNLTLFELDPRCRLCRSPDATSGRTSVFENDRNQRQIVSEMISCCTAVKIYDHDRLPQHVCGRCLEQLRQTYALWKKCNAAQRSNLPQCQKGKEEEYCRCRICHVEECDELFSVDYPGRDGEVLIGEMLKDFANVTVLPGDGLAPYVCDICLDQLERARDFKRQCLQAEEAFLSDTIHAWEKMEFQEDQPSHLVVELYAKAIFETPTLVRCSVCGLKQSAQQLKKLCDGCKLDFCDQERPGSVSERNSPLEALNECETDDEVELLVVVDSDNDEEPDKDQDESLAKRPRMMERERKLIETVTSKPTAKTNHNGREDSNAVPARSISRHLAMLNQKIEDHFQIVTSPPGATHQTMRLKTFLCCGCNRFLLTDEAFRKHLREYHAKPTIRSQYVCGICNSAFGSKGLFLAHKDKLDSRLYNYCKICDLILLEERSFVRHQMKKHLTDRQLQQIENQFVRNVSLKCRAVQSVPDGDATCDDCGKSFATEEDMAGHRYESFRFSCQQKNCDYVTKNREFMIVHCVIGDHSQKEPIARRRRPRECTMSIFEEPPKVNKSTVPEEEDTFEVELEGGIDDDDLDWEPYPADSVWIRPDSVKRSVKLPFGSTTQPKTQPEDSIPLAPCRASLEKLSLTMEDMFEVLDSTPCETRQHIRRKTPFCCGCNRFLLSEEAFLKHREKYHPKVQTDSKFVCHVCRTTFESKKGLYFHSDKKNCHVYNYCKPCDRVILDEKTFVRHFTSLHLTERQMSELEQQFASVPIKKCTYHSRTSYAGLTSKRTDFRCNFCRRYFATQVQMDAHMQDAVEYSCLAEGCEIKSRHKLSMIVHCSLGDHRKAPKGELKELNFRAKSTLFDDALPVAAERVEDLSQAAIPFKRLRVFLKGNSLRMEDIFEVLQDIDNSYVHCLKLQRKKPICCACNVMFMTEQALSSHMQKEHTERPGADVDPELVCTMCFTVFRSRLLKQSHTNRLQLKNSKYVYCKLCDSVSLSPNFTRHNVMRHLTDEKLTELEAQFATLSSLGCRDADAMSEINEGSYVRACTCGKKFESVHSAKAHQASQNVVLYCKVEGCRFQTTKKVVMYEHCMQEAHDIKKSVESPDPVDDIDEEEVCFPERKVVYYKCCVAKCFKKYALEESLLLHFASEHGPVSEDPKANTCRNCKVTFSSDEELRTHMDRRLTCNMFKCINTPCKYKNRFLANVKLHYKLCKQVPPTKAWKCPKDKIPEHFAKVGQLDEMIDIIEGKGSFCCGCRRVMASEAELQEHLRQEHATRDPARPVHCPTCNKGFKLPSFLENHVRESAERRYYYCRICKTVLRNELQVKHHKTYIHAFDDPSELAEFYDTITSDLLPCCGCDAKFDTAEELATHCSLTHPVPATVNRLMCPNCHEQLSSLKAMSSHCSVYGSKTYYRCKIGDCRLQTKVLAKIQRHVSAASHESVEKDYRKYLEHQETFYCCVARCSFSTESYDLLIDHGVVEHAQEREDFSALRRDRPVTCPVCCKGFYAEKQLTNHRNGAVLVTCEVCKSKTRTPDYAAHLEECRKNYSRTCSKCPEVFSSLLTYRRHFEKFHSQAKKSKPKKVICNICGKLVTEYCLQDHIAMHENKRSWKCKQCSLAFNTKTQLSMHLRRVHTTERKFRCKVSGCDKTYRHDIDRVRHEMVVHFNHKPFACSECPETFVRNRDLQLHMRTHTGRKLFWCSRCRADFDRKSEFVAHQERCGESTHNGDGWTYEEFIIEEVV</sequence>
<keyword evidence="1 6" id="KW-0479">Metal-binding</keyword>
<dbReference type="Pfam" id="PF07776">
    <property type="entry name" value="zf-AD"/>
    <property type="match status" value="2"/>
</dbReference>
<dbReference type="PROSITE" id="PS50157">
    <property type="entry name" value="ZINC_FINGER_C2H2_2"/>
    <property type="match status" value="7"/>
</dbReference>
<dbReference type="GO" id="GO:0005634">
    <property type="term" value="C:nucleus"/>
    <property type="evidence" value="ECO:0007669"/>
    <property type="project" value="InterPro"/>
</dbReference>
<keyword evidence="3 5" id="KW-0863">Zinc-finger</keyword>
<evidence type="ECO:0000256" key="1">
    <source>
        <dbReference type="ARBA" id="ARBA00022723"/>
    </source>
</evidence>
<evidence type="ECO:0000313" key="10">
    <source>
        <dbReference type="EMBL" id="JAV21111.1"/>
    </source>
</evidence>
<dbReference type="PANTHER" id="PTHR24379">
    <property type="entry name" value="KRAB AND ZINC FINGER DOMAIN-CONTAINING"/>
    <property type="match status" value="1"/>
</dbReference>
<evidence type="ECO:0000256" key="5">
    <source>
        <dbReference type="PROSITE-ProRule" id="PRU00042"/>
    </source>
</evidence>
<feature type="binding site" evidence="6">
    <location>
        <position position="150"/>
    </location>
    <ligand>
        <name>Zn(2+)</name>
        <dbReference type="ChEBI" id="CHEBI:29105"/>
    </ligand>
</feature>
<keyword evidence="2" id="KW-0677">Repeat</keyword>
<reference evidence="10" key="1">
    <citation type="submission" date="2017-01" db="EMBL/GenBank/DDBJ databases">
        <title>A deep insight into the sialotranscriptome of adult male and female Cluex tarsalis mosquitoes.</title>
        <authorList>
            <person name="Ribeiro J.M."/>
            <person name="Moreira F."/>
            <person name="Bernard K.A."/>
            <person name="Calvo E."/>
        </authorList>
    </citation>
    <scope>NUCLEOTIDE SEQUENCE</scope>
    <source>
        <strain evidence="10">Kern County</strain>
        <tissue evidence="10">Salivary glands</tissue>
    </source>
</reference>
<evidence type="ECO:0000259" key="9">
    <source>
        <dbReference type="PROSITE" id="PS51915"/>
    </source>
</evidence>
<feature type="domain" description="C2H2-type" evidence="8">
    <location>
        <begin position="1687"/>
        <end position="1719"/>
    </location>
</feature>
<dbReference type="SUPFAM" id="SSF57667">
    <property type="entry name" value="beta-beta-alpha zinc fingers"/>
    <property type="match status" value="4"/>
</dbReference>
<feature type="binding site" evidence="6">
    <location>
        <position position="153"/>
    </location>
    <ligand>
        <name>Zn(2+)</name>
        <dbReference type="ChEBI" id="CHEBI:29105"/>
    </ligand>
</feature>
<dbReference type="Pfam" id="PF00096">
    <property type="entry name" value="zf-C2H2"/>
    <property type="match status" value="1"/>
</dbReference>
<evidence type="ECO:0000256" key="3">
    <source>
        <dbReference type="ARBA" id="ARBA00022771"/>
    </source>
</evidence>
<dbReference type="EMBL" id="GFDL01013934">
    <property type="protein sequence ID" value="JAV21111.1"/>
    <property type="molecule type" value="Transcribed_RNA"/>
</dbReference>
<feature type="binding site" evidence="6">
    <location>
        <position position="66"/>
    </location>
    <ligand>
        <name>Zn(2+)</name>
        <dbReference type="ChEBI" id="CHEBI:29105"/>
    </ligand>
</feature>
<dbReference type="FunFam" id="3.30.160.60:FF:000534">
    <property type="entry name" value="zinc finger protein 674"/>
    <property type="match status" value="1"/>
</dbReference>
<protein>
    <submittedName>
        <fullName evidence="10">Putative c2h2-type zn-finger protein</fullName>
    </submittedName>
</protein>
<dbReference type="SUPFAM" id="SSF57716">
    <property type="entry name" value="Glucocorticoid receptor-like (DNA-binding domain)"/>
    <property type="match status" value="2"/>
</dbReference>
<feature type="region of interest" description="Disordered" evidence="7">
    <location>
        <begin position="269"/>
        <end position="293"/>
    </location>
</feature>
<organism evidence="10">
    <name type="scientific">Culex tarsalis</name>
    <name type="common">Encephalitis mosquito</name>
    <dbReference type="NCBI Taxonomy" id="7177"/>
    <lineage>
        <taxon>Eukaryota</taxon>
        <taxon>Metazoa</taxon>
        <taxon>Ecdysozoa</taxon>
        <taxon>Arthropoda</taxon>
        <taxon>Hexapoda</taxon>
        <taxon>Insecta</taxon>
        <taxon>Pterygota</taxon>
        <taxon>Neoptera</taxon>
        <taxon>Endopterygota</taxon>
        <taxon>Diptera</taxon>
        <taxon>Nematocera</taxon>
        <taxon>Culicoidea</taxon>
        <taxon>Culicidae</taxon>
        <taxon>Culicinae</taxon>
        <taxon>Culicini</taxon>
        <taxon>Culex</taxon>
        <taxon>Culex</taxon>
    </lineage>
</organism>
<dbReference type="Gene3D" id="3.30.160.60">
    <property type="entry name" value="Classic Zinc Finger"/>
    <property type="match status" value="3"/>
</dbReference>
<dbReference type="PANTHER" id="PTHR24379:SF121">
    <property type="entry name" value="C2H2-TYPE DOMAIN-CONTAINING PROTEIN"/>
    <property type="match status" value="1"/>
</dbReference>
<dbReference type="PROSITE" id="PS00028">
    <property type="entry name" value="ZINC_FINGER_C2H2_1"/>
    <property type="match status" value="12"/>
</dbReference>
<feature type="domain" description="C2H2-type" evidence="8">
    <location>
        <begin position="1239"/>
        <end position="1267"/>
    </location>
</feature>
<evidence type="ECO:0000256" key="4">
    <source>
        <dbReference type="ARBA" id="ARBA00022833"/>
    </source>
</evidence>
<feature type="domain" description="C2H2-type" evidence="8">
    <location>
        <begin position="1538"/>
        <end position="1566"/>
    </location>
</feature>
<dbReference type="PROSITE" id="PS51915">
    <property type="entry name" value="ZAD"/>
    <property type="match status" value="2"/>
</dbReference>